<accession>A0A2P6VCK3</accession>
<dbReference type="GO" id="GO:0042073">
    <property type="term" value="P:intraciliary transport"/>
    <property type="evidence" value="ECO:0007669"/>
    <property type="project" value="InterPro"/>
</dbReference>
<dbReference type="GO" id="GO:0060271">
    <property type="term" value="P:cilium assembly"/>
    <property type="evidence" value="ECO:0007669"/>
    <property type="project" value="TreeGrafter"/>
</dbReference>
<reference evidence="7 8" key="1">
    <citation type="journal article" date="2018" name="Plant J.">
        <title>Genome sequences of Chlorella sorokiniana UTEX 1602 and Micractinium conductrix SAG 241.80: implications to maltose excretion by a green alga.</title>
        <authorList>
            <person name="Arriola M.B."/>
            <person name="Velmurugan N."/>
            <person name="Zhang Y."/>
            <person name="Plunkett M.H."/>
            <person name="Hondzo H."/>
            <person name="Barney B.M."/>
        </authorList>
    </citation>
    <scope>NUCLEOTIDE SEQUENCE [LARGE SCALE GENOMIC DNA]</scope>
    <source>
        <strain evidence="7 8">SAG 241.80</strain>
    </source>
</reference>
<proteinExistence type="inferred from homology"/>
<organism evidence="7 8">
    <name type="scientific">Micractinium conductrix</name>
    <dbReference type="NCBI Taxonomy" id="554055"/>
    <lineage>
        <taxon>Eukaryota</taxon>
        <taxon>Viridiplantae</taxon>
        <taxon>Chlorophyta</taxon>
        <taxon>core chlorophytes</taxon>
        <taxon>Trebouxiophyceae</taxon>
        <taxon>Chlorellales</taxon>
        <taxon>Chlorellaceae</taxon>
        <taxon>Chlorella clade</taxon>
        <taxon>Micractinium</taxon>
    </lineage>
</organism>
<keyword evidence="3" id="KW-0963">Cytoplasm</keyword>
<evidence type="ECO:0000256" key="5">
    <source>
        <dbReference type="ARBA" id="ARBA00023212"/>
    </source>
</evidence>
<comment type="similarity">
    <text evidence="2">Belongs to the IFT46 family.</text>
</comment>
<gene>
    <name evidence="7" type="ORF">C2E20_4872</name>
</gene>
<keyword evidence="5" id="KW-0206">Cytoskeleton</keyword>
<dbReference type="Proteomes" id="UP000239649">
    <property type="component" value="Unassembled WGS sequence"/>
</dbReference>
<evidence type="ECO:0000256" key="1">
    <source>
        <dbReference type="ARBA" id="ARBA00004120"/>
    </source>
</evidence>
<evidence type="ECO:0000313" key="8">
    <source>
        <dbReference type="Proteomes" id="UP000239649"/>
    </source>
</evidence>
<dbReference type="GO" id="GO:0030992">
    <property type="term" value="C:intraciliary transport particle B"/>
    <property type="evidence" value="ECO:0007669"/>
    <property type="project" value="TreeGrafter"/>
</dbReference>
<evidence type="ECO:0000256" key="6">
    <source>
        <dbReference type="ARBA" id="ARBA00023273"/>
    </source>
</evidence>
<name>A0A2P6VCK3_9CHLO</name>
<evidence type="ECO:0000256" key="2">
    <source>
        <dbReference type="ARBA" id="ARBA00007700"/>
    </source>
</evidence>
<dbReference type="PANTHER" id="PTHR13376">
    <property type="entry name" value="INTRAFLAGELLAR TRANSPORT PROTEIN 46 HOMOLOG"/>
    <property type="match status" value="1"/>
</dbReference>
<dbReference type="GO" id="GO:0031514">
    <property type="term" value="C:motile cilium"/>
    <property type="evidence" value="ECO:0007669"/>
    <property type="project" value="TreeGrafter"/>
</dbReference>
<dbReference type="STRING" id="554055.A0A2P6VCK3"/>
<dbReference type="InterPro" id="IPR022088">
    <property type="entry name" value="Intraflagellar_transp_cmplxB"/>
</dbReference>
<dbReference type="AlphaFoldDB" id="A0A2P6VCK3"/>
<dbReference type="Pfam" id="PF12317">
    <property type="entry name" value="IFT46_B_C"/>
    <property type="match status" value="1"/>
</dbReference>
<dbReference type="GO" id="GO:0005815">
    <property type="term" value="C:microtubule organizing center"/>
    <property type="evidence" value="ECO:0007669"/>
    <property type="project" value="TreeGrafter"/>
</dbReference>
<keyword evidence="6" id="KW-0966">Cell projection</keyword>
<keyword evidence="8" id="KW-1185">Reference proteome</keyword>
<evidence type="ECO:0000256" key="3">
    <source>
        <dbReference type="ARBA" id="ARBA00022490"/>
    </source>
</evidence>
<sequence length="271" mass="27653">MEPQQPGLEELFALADAYQPPEYSLPLKLQPFVPDFVPAIGAPNAFTAPPRPDGEPDFLGLTVADEPALQQSDPALLALQLRSQLRLQGGGAGGAGGAAAAGQAPLGWVADPARQPHKLEAWIQQVESLHQSAASAAVLAPALPDLERLMQAWSPEVQAQIQGSSLPDPRQDVDLHTFARIVLAVLDLAPAGGAGGAGSAAGLAEALHTLFALYLEFSNNPAFQHAAAFGGGAHISPFPTLSTATWASLGVMSGTAAKGGEAADSGSSVLA</sequence>
<comment type="caution">
    <text evidence="7">The sequence shown here is derived from an EMBL/GenBank/DDBJ whole genome shotgun (WGS) entry which is preliminary data.</text>
</comment>
<dbReference type="PANTHER" id="PTHR13376:SF0">
    <property type="entry name" value="INTRAFLAGELLAR TRANSPORT PROTEIN 46 HOMOLOG"/>
    <property type="match status" value="1"/>
</dbReference>
<dbReference type="EMBL" id="LHPF02000013">
    <property type="protein sequence ID" value="PSC71823.1"/>
    <property type="molecule type" value="Genomic_DNA"/>
</dbReference>
<evidence type="ECO:0000256" key="4">
    <source>
        <dbReference type="ARBA" id="ARBA00023069"/>
    </source>
</evidence>
<protein>
    <submittedName>
        <fullName evidence="7">Intraflagellar transport 46-like protein</fullName>
    </submittedName>
</protein>
<keyword evidence="4" id="KW-0969">Cilium</keyword>
<comment type="subcellular location">
    <subcellularLocation>
        <location evidence="1">Cytoplasm</location>
        <location evidence="1">Cytoskeleton</location>
        <location evidence="1">Cilium basal body</location>
    </subcellularLocation>
</comment>
<evidence type="ECO:0000313" key="7">
    <source>
        <dbReference type="EMBL" id="PSC71823.1"/>
    </source>
</evidence>
<dbReference type="OrthoDB" id="2119217at2759"/>